<gene>
    <name evidence="9" type="ORF">J9259_07690</name>
</gene>
<comment type="pathway">
    <text evidence="2">Quinol/quinone metabolism; menaquinone biosynthesis.</text>
</comment>
<dbReference type="PANTHER" id="PTHR13929:SF0">
    <property type="entry name" value="UBIA PRENYLTRANSFERASE DOMAIN-CONTAINING PROTEIN 1"/>
    <property type="match status" value="1"/>
</dbReference>
<dbReference type="Gene3D" id="1.10.357.140">
    <property type="entry name" value="UbiA prenyltransferase"/>
    <property type="match status" value="1"/>
</dbReference>
<evidence type="ECO:0000256" key="1">
    <source>
        <dbReference type="ARBA" id="ARBA00004651"/>
    </source>
</evidence>
<feature type="transmembrane region" description="Helical" evidence="8">
    <location>
        <begin position="243"/>
        <end position="264"/>
    </location>
</feature>
<dbReference type="InterPro" id="IPR000537">
    <property type="entry name" value="UbiA_prenyltransferase"/>
</dbReference>
<evidence type="ECO:0000313" key="9">
    <source>
        <dbReference type="EMBL" id="MBX8632378.1"/>
    </source>
</evidence>
<comment type="caution">
    <text evidence="9">The sequence shown here is derived from an EMBL/GenBank/DDBJ whole genome shotgun (WGS) entry which is preliminary data.</text>
</comment>
<evidence type="ECO:0000256" key="4">
    <source>
        <dbReference type="ARBA" id="ARBA00022679"/>
    </source>
</evidence>
<evidence type="ECO:0000256" key="3">
    <source>
        <dbReference type="ARBA" id="ARBA00022428"/>
    </source>
</evidence>
<dbReference type="Proteomes" id="UP000716004">
    <property type="component" value="Unassembled WGS sequence"/>
</dbReference>
<dbReference type="AlphaFoldDB" id="A0A8J7YTF4"/>
<dbReference type="PANTHER" id="PTHR13929">
    <property type="entry name" value="1,4-DIHYDROXY-2-NAPHTHOATE OCTAPRENYLTRANSFERASE"/>
    <property type="match status" value="1"/>
</dbReference>
<dbReference type="EMBL" id="JAGVSJ010000024">
    <property type="protein sequence ID" value="MBX8632378.1"/>
    <property type="molecule type" value="Genomic_DNA"/>
</dbReference>
<keyword evidence="5 8" id="KW-0812">Transmembrane</keyword>
<dbReference type="InterPro" id="IPR044878">
    <property type="entry name" value="UbiA_sf"/>
</dbReference>
<evidence type="ECO:0000256" key="6">
    <source>
        <dbReference type="ARBA" id="ARBA00022989"/>
    </source>
</evidence>
<feature type="transmembrane region" description="Helical" evidence="8">
    <location>
        <begin position="152"/>
        <end position="169"/>
    </location>
</feature>
<dbReference type="GO" id="GO:0042371">
    <property type="term" value="P:vitamin K biosynthetic process"/>
    <property type="evidence" value="ECO:0007669"/>
    <property type="project" value="TreeGrafter"/>
</dbReference>
<dbReference type="CDD" id="cd13962">
    <property type="entry name" value="PT_UbiA_UBIAD1"/>
    <property type="match status" value="1"/>
</dbReference>
<proteinExistence type="predicted"/>
<dbReference type="UniPathway" id="UPA00079"/>
<evidence type="ECO:0000256" key="7">
    <source>
        <dbReference type="ARBA" id="ARBA00023136"/>
    </source>
</evidence>
<feature type="transmembrane region" description="Helical" evidence="8">
    <location>
        <begin position="181"/>
        <end position="199"/>
    </location>
</feature>
<dbReference type="Pfam" id="PF01040">
    <property type="entry name" value="UbiA"/>
    <property type="match status" value="1"/>
</dbReference>
<feature type="transmembrane region" description="Helical" evidence="8">
    <location>
        <begin position="324"/>
        <end position="348"/>
    </location>
</feature>
<reference evidence="9" key="1">
    <citation type="submission" date="2021-04" db="EMBL/GenBank/DDBJ databases">
        <title>Genomic insights into ecological role and evolution of a novel Thermoplasmata order Candidatus Sysuiplasmatales.</title>
        <authorList>
            <person name="Yuan Y."/>
        </authorList>
    </citation>
    <scope>NUCLEOTIDE SEQUENCE</scope>
    <source>
        <strain evidence="9">YP2-bin.285</strain>
    </source>
</reference>
<evidence type="ECO:0000256" key="5">
    <source>
        <dbReference type="ARBA" id="ARBA00022692"/>
    </source>
</evidence>
<feature type="transmembrane region" description="Helical" evidence="8">
    <location>
        <begin position="126"/>
        <end position="146"/>
    </location>
</feature>
<keyword evidence="7 8" id="KW-0472">Membrane</keyword>
<feature type="transmembrane region" description="Helical" evidence="8">
    <location>
        <begin position="46"/>
        <end position="66"/>
    </location>
</feature>
<comment type="subcellular location">
    <subcellularLocation>
        <location evidence="1">Cell membrane</location>
        <topology evidence="1">Multi-pass membrane protein</topology>
    </subcellularLocation>
</comment>
<dbReference type="InterPro" id="IPR026046">
    <property type="entry name" value="UBIAD1"/>
</dbReference>
<accession>A0A8J7YTF4</accession>
<evidence type="ECO:0000256" key="8">
    <source>
        <dbReference type="SAM" id="Phobius"/>
    </source>
</evidence>
<protein>
    <submittedName>
        <fullName evidence="9">Prenyltransferase</fullName>
    </submittedName>
</protein>
<keyword evidence="4" id="KW-0808">Transferase</keyword>
<dbReference type="GO" id="GO:0009234">
    <property type="term" value="P:menaquinone biosynthetic process"/>
    <property type="evidence" value="ECO:0007669"/>
    <property type="project" value="UniProtKB-UniPathway"/>
</dbReference>
<organism evidence="9 10">
    <name type="scientific">Candidatus Sysuiplasma superficiale</name>
    <dbReference type="NCBI Taxonomy" id="2823368"/>
    <lineage>
        <taxon>Archaea</taxon>
        <taxon>Methanobacteriati</taxon>
        <taxon>Thermoplasmatota</taxon>
        <taxon>Thermoplasmata</taxon>
        <taxon>Candidatus Sysuiplasmatales</taxon>
        <taxon>Candidatus Sysuiplasmataceae</taxon>
        <taxon>Candidatus Sysuiplasma</taxon>
    </lineage>
</organism>
<sequence>MTDIRKGRFSSQGHGRISGALNDFYSLADGKGNEHMLVRILYSMRSVILVISFQSAIIAGLLSLLYGMFRLLPFLLVLLAFVMLHAESNLLNDYFGFRRGHDTPDSPRRRYTLHPLADNILSNGQMLILIAGLGAVLLAIASYFILLLGAGAFLLVTFGSVALLSYDAFPVTLKSIGLGELASFVVWGPLMIGGGFYVITGTETYGALLASIPYGLGVMSILVGKHLDQEAFDRNIGQRTLPVLIGSSVTRYLLIAILVLMYAIPVFSVFIGLLPLASLVILLNWGRLSGAVRRVRKERPDTPPDGYIGWPLWYHRACLRHEKYFGWLFISGLLLAVLMTAVHIPSFIH</sequence>
<keyword evidence="3" id="KW-0474">Menaquinone biosynthesis</keyword>
<keyword evidence="6 8" id="KW-1133">Transmembrane helix</keyword>
<evidence type="ECO:0000256" key="2">
    <source>
        <dbReference type="ARBA" id="ARBA00004863"/>
    </source>
</evidence>
<evidence type="ECO:0000313" key="10">
    <source>
        <dbReference type="Proteomes" id="UP000716004"/>
    </source>
</evidence>
<dbReference type="GO" id="GO:0004659">
    <property type="term" value="F:prenyltransferase activity"/>
    <property type="evidence" value="ECO:0007669"/>
    <property type="project" value="InterPro"/>
</dbReference>
<feature type="transmembrane region" description="Helical" evidence="8">
    <location>
        <begin position="205"/>
        <end position="223"/>
    </location>
</feature>
<dbReference type="GO" id="GO:0005886">
    <property type="term" value="C:plasma membrane"/>
    <property type="evidence" value="ECO:0007669"/>
    <property type="project" value="UniProtKB-SubCell"/>
</dbReference>
<name>A0A8J7YTF4_9ARCH</name>